<proteinExistence type="predicted"/>
<reference evidence="1 2" key="1">
    <citation type="submission" date="2017-05" db="EMBL/GenBank/DDBJ databases">
        <title>Chromobacterium violaceum GHPS1 isolated from Hydrocarbon polluted soil in French Guiana display an awesome secondary metabolite arsenal and a battery of drug and heavy-metal-resistance and detoxification of xenobiotics proteins.</title>
        <authorList>
            <person name="Belbahri L."/>
        </authorList>
    </citation>
    <scope>NUCLEOTIDE SEQUENCE [LARGE SCALE GENOMIC DNA]</scope>
    <source>
        <strain evidence="1 2">GHPS1</strain>
    </source>
</reference>
<dbReference type="Proteomes" id="UP000196342">
    <property type="component" value="Unassembled WGS sequence"/>
</dbReference>
<dbReference type="InterPro" id="IPR014972">
    <property type="entry name" value="Phage_Mu_Gp37"/>
</dbReference>
<gene>
    <name evidence="1" type="ORF">CBW21_18910</name>
</gene>
<comment type="caution">
    <text evidence="1">The sequence shown here is derived from an EMBL/GenBank/DDBJ whole genome shotgun (WGS) entry which is preliminary data.</text>
</comment>
<evidence type="ECO:0000313" key="1">
    <source>
        <dbReference type="EMBL" id="OVE46338.1"/>
    </source>
</evidence>
<protein>
    <recommendedName>
        <fullName evidence="3">Mu-like prophage protein gp37</fullName>
    </recommendedName>
</protein>
<accession>A0A202B4L4</accession>
<sequence>MTMSMLISVQTAIADRLRQGMGRMVREVAADLDETALCGLQLAHGDYASRLTPGQSSPTINPQALARLPALWTVAGGITSSQPQTSQRLRYKANALFTVIVGDRLQADANYAGAGVWQLVYAARRLLASQDFGLAVNPLLPEKVRPLGQAPRDGQPWSLVACDFSTYWLDEALDNGHWPSPQTDADPDALFRAFGGRLEDPAKTWQSTQLNYSLAGSAGVKAQDVVANPAPSQK</sequence>
<evidence type="ECO:0000313" key="2">
    <source>
        <dbReference type="Proteomes" id="UP000196342"/>
    </source>
</evidence>
<dbReference type="Pfam" id="PF08873">
    <property type="entry name" value="Phage_Mu_Gp37"/>
    <property type="match status" value="1"/>
</dbReference>
<evidence type="ECO:0008006" key="3">
    <source>
        <dbReference type="Google" id="ProtNLM"/>
    </source>
</evidence>
<dbReference type="AlphaFoldDB" id="A0A202B4L4"/>
<dbReference type="EMBL" id="NHOO01000019">
    <property type="protein sequence ID" value="OVE46338.1"/>
    <property type="molecule type" value="Genomic_DNA"/>
</dbReference>
<keyword evidence="2" id="KW-1185">Reference proteome</keyword>
<name>A0A202B4L4_CHRVL</name>
<organism evidence="1 2">
    <name type="scientific">Chromobacterium violaceum</name>
    <dbReference type="NCBI Taxonomy" id="536"/>
    <lineage>
        <taxon>Bacteria</taxon>
        <taxon>Pseudomonadati</taxon>
        <taxon>Pseudomonadota</taxon>
        <taxon>Betaproteobacteria</taxon>
        <taxon>Neisseriales</taxon>
        <taxon>Chromobacteriaceae</taxon>
        <taxon>Chromobacterium</taxon>
    </lineage>
</organism>